<organism evidence="2 3">
    <name type="scientific">Camelus dromedarius</name>
    <name type="common">Dromedary</name>
    <name type="synonym">Arabian camel</name>
    <dbReference type="NCBI Taxonomy" id="9838"/>
    <lineage>
        <taxon>Eukaryota</taxon>
        <taxon>Metazoa</taxon>
        <taxon>Chordata</taxon>
        <taxon>Craniata</taxon>
        <taxon>Vertebrata</taxon>
        <taxon>Euteleostomi</taxon>
        <taxon>Mammalia</taxon>
        <taxon>Eutheria</taxon>
        <taxon>Laurasiatheria</taxon>
        <taxon>Artiodactyla</taxon>
        <taxon>Tylopoda</taxon>
        <taxon>Camelidae</taxon>
        <taxon>Camelus</taxon>
    </lineage>
</organism>
<comment type="caution">
    <text evidence="2">The sequence shown here is derived from an EMBL/GenBank/DDBJ whole genome shotgun (WGS) entry which is preliminary data.</text>
</comment>
<feature type="compositionally biased region" description="Low complexity" evidence="1">
    <location>
        <begin position="82"/>
        <end position="91"/>
    </location>
</feature>
<evidence type="ECO:0000256" key="1">
    <source>
        <dbReference type="SAM" id="MobiDB-lite"/>
    </source>
</evidence>
<sequence>MEAESAAPENLVAAEEMVHNFGILYIDAHYDRELCSSSSEACSLNPLVVQMFATFTLYLHQDCDPEDHGHGGSTRHPGALGDSDSSSYASSNRITETLEAQAATKRSLSNTCGRSGKEWKV</sequence>
<dbReference type="EMBL" id="JWIN03000037">
    <property type="protein sequence ID" value="KAB1253487.1"/>
    <property type="molecule type" value="Genomic_DNA"/>
</dbReference>
<evidence type="ECO:0000313" key="3">
    <source>
        <dbReference type="Proteomes" id="UP000299084"/>
    </source>
</evidence>
<accession>A0A5N4C3S8</accession>
<dbReference type="AlphaFoldDB" id="A0A5N4C3S8"/>
<reference evidence="2 3" key="1">
    <citation type="journal article" date="2019" name="Mol. Ecol. Resour.">
        <title>Improving Illumina assemblies with Hi-C and long reads: an example with the North African dromedary.</title>
        <authorList>
            <person name="Elbers J.P."/>
            <person name="Rogers M.F."/>
            <person name="Perelman P.L."/>
            <person name="Proskuryakova A.A."/>
            <person name="Serdyukova N.A."/>
            <person name="Johnson W.E."/>
            <person name="Horin P."/>
            <person name="Corander J."/>
            <person name="Murphy D."/>
            <person name="Burger P.A."/>
        </authorList>
    </citation>
    <scope>NUCLEOTIDE SEQUENCE [LARGE SCALE GENOMIC DNA]</scope>
    <source>
        <strain evidence="2">Drom800</strain>
        <tissue evidence="2">Blood</tissue>
    </source>
</reference>
<protein>
    <submittedName>
        <fullName evidence="2">Uncharacterized protein</fullName>
    </submittedName>
</protein>
<evidence type="ECO:0000313" key="2">
    <source>
        <dbReference type="EMBL" id="KAB1253487.1"/>
    </source>
</evidence>
<dbReference type="Proteomes" id="UP000299084">
    <property type="component" value="Unassembled WGS sequence"/>
</dbReference>
<keyword evidence="3" id="KW-1185">Reference proteome</keyword>
<name>A0A5N4C3S8_CAMDR</name>
<gene>
    <name evidence="2" type="ORF">Cadr_000003090</name>
</gene>
<feature type="region of interest" description="Disordered" evidence="1">
    <location>
        <begin position="66"/>
        <end position="121"/>
    </location>
</feature>
<proteinExistence type="predicted"/>
<feature type="compositionally biased region" description="Polar residues" evidence="1">
    <location>
        <begin position="104"/>
        <end position="113"/>
    </location>
</feature>